<sequence>MARHAPHGCRTGAIRGKCSESTARYPQRPGCDANRCMSTYPFPSYMADTPQSWLYRVSSPTRPTYSPWPSEYPAPFSQPLPPIVASKTTNTDFGLHVQGIYLDMIVSLVGDPPPIEEPPNLSTITRWLDELCDSPHLNFPIVDSRPVYPHRPKRDLYPDVQNPLALGEPMLLAALRTLTFDIDFDPHTVHHTRPAKGLEQLASLPVEDAARGFIEGSDAVADLDYKEKSRLQMRRDLLQGRRPALTQRGYICMVPAHAEVEDCILALAGGCMLYVVRHTRFAPERYTFIGETYMHGWMDDGLAGSAGPTVTFCLATKGHIPTRVQPGVILEYSRRTSNDCDNLLFLEFTKRI</sequence>
<proteinExistence type="predicted"/>
<protein>
    <submittedName>
        <fullName evidence="1">Uncharacterized protein</fullName>
    </submittedName>
</protein>
<comment type="caution">
    <text evidence="1">The sequence shown here is derived from an EMBL/GenBank/DDBJ whole genome shotgun (WGS) entry which is preliminary data.</text>
</comment>
<accession>A0AA39WJU9</accession>
<organism evidence="1 2">
    <name type="scientific">Immersiella caudata</name>
    <dbReference type="NCBI Taxonomy" id="314043"/>
    <lineage>
        <taxon>Eukaryota</taxon>
        <taxon>Fungi</taxon>
        <taxon>Dikarya</taxon>
        <taxon>Ascomycota</taxon>
        <taxon>Pezizomycotina</taxon>
        <taxon>Sordariomycetes</taxon>
        <taxon>Sordariomycetidae</taxon>
        <taxon>Sordariales</taxon>
        <taxon>Lasiosphaeriaceae</taxon>
        <taxon>Immersiella</taxon>
    </lineage>
</organism>
<keyword evidence="2" id="KW-1185">Reference proteome</keyword>
<reference evidence="1" key="1">
    <citation type="submission" date="2023-06" db="EMBL/GenBank/DDBJ databases">
        <title>Genome-scale phylogeny and comparative genomics of the fungal order Sordariales.</title>
        <authorList>
            <consortium name="Lawrence Berkeley National Laboratory"/>
            <person name="Hensen N."/>
            <person name="Bonometti L."/>
            <person name="Westerberg I."/>
            <person name="Brannstrom I.O."/>
            <person name="Guillou S."/>
            <person name="Cros-Aarteil S."/>
            <person name="Calhoun S."/>
            <person name="Haridas S."/>
            <person name="Kuo A."/>
            <person name="Mondo S."/>
            <person name="Pangilinan J."/>
            <person name="Riley R."/>
            <person name="Labutti K."/>
            <person name="Andreopoulos B."/>
            <person name="Lipzen A."/>
            <person name="Chen C."/>
            <person name="Yanf M."/>
            <person name="Daum C."/>
            <person name="Ng V."/>
            <person name="Clum A."/>
            <person name="Steindorff A."/>
            <person name="Ohm R."/>
            <person name="Martin F."/>
            <person name="Silar P."/>
            <person name="Natvig D."/>
            <person name="Lalanne C."/>
            <person name="Gautier V."/>
            <person name="Ament-Velasquez S.L."/>
            <person name="Kruys A."/>
            <person name="Hutchinson M.I."/>
            <person name="Powell A.J."/>
            <person name="Barry K."/>
            <person name="Miller A.N."/>
            <person name="Grigoriev I.V."/>
            <person name="Debuchy R."/>
            <person name="Gladieux P."/>
            <person name="Thoren M.H."/>
            <person name="Johannesson H."/>
        </authorList>
    </citation>
    <scope>NUCLEOTIDE SEQUENCE</scope>
    <source>
        <strain evidence="1">CBS 606.72</strain>
    </source>
</reference>
<dbReference type="AlphaFoldDB" id="A0AA39WJU9"/>
<evidence type="ECO:0000313" key="1">
    <source>
        <dbReference type="EMBL" id="KAK0616735.1"/>
    </source>
</evidence>
<evidence type="ECO:0000313" key="2">
    <source>
        <dbReference type="Proteomes" id="UP001175000"/>
    </source>
</evidence>
<dbReference type="Pfam" id="PF26639">
    <property type="entry name" value="Het-6_barrel"/>
    <property type="match status" value="1"/>
</dbReference>
<gene>
    <name evidence="1" type="ORF">B0T14DRAFT_251674</name>
</gene>
<dbReference type="Proteomes" id="UP001175000">
    <property type="component" value="Unassembled WGS sequence"/>
</dbReference>
<name>A0AA39WJU9_9PEZI</name>
<dbReference type="EMBL" id="JAULSU010000005">
    <property type="protein sequence ID" value="KAK0616735.1"/>
    <property type="molecule type" value="Genomic_DNA"/>
</dbReference>